<reference evidence="2 3" key="1">
    <citation type="submission" date="2018-04" db="EMBL/GenBank/DDBJ databases">
        <title>Genomic Encyclopedia of Archaeal and Bacterial Type Strains, Phase II (KMG-II): from individual species to whole genera.</title>
        <authorList>
            <person name="Goeker M."/>
        </authorList>
    </citation>
    <scope>NUCLEOTIDE SEQUENCE [LARGE SCALE GENOMIC DNA]</scope>
    <source>
        <strain evidence="2 3">DSM 23382</strain>
    </source>
</reference>
<dbReference type="RefSeq" id="WP_107988203.1">
    <property type="nucleotide sequence ID" value="NZ_QAYG01000001.1"/>
</dbReference>
<protein>
    <submittedName>
        <fullName evidence="2">Uncharacterized protein</fullName>
    </submittedName>
</protein>
<comment type="caution">
    <text evidence="2">The sequence shown here is derived from an EMBL/GenBank/DDBJ whole genome shotgun (WGS) entry which is preliminary data.</text>
</comment>
<evidence type="ECO:0000256" key="1">
    <source>
        <dbReference type="SAM" id="MobiDB-lite"/>
    </source>
</evidence>
<keyword evidence="3" id="KW-1185">Reference proteome</keyword>
<sequence length="78" mass="8201">MKGKDNAPVPRGNVAKQAPAKPGLRSRGFLSHGGAPADDAADTQSRARATRSHDAVGDAVPRALDEEKPRKPFRMGGK</sequence>
<evidence type="ECO:0000313" key="3">
    <source>
        <dbReference type="Proteomes" id="UP000244081"/>
    </source>
</evidence>
<name>A0A2T5VG11_9HYPH</name>
<evidence type="ECO:0000313" key="2">
    <source>
        <dbReference type="EMBL" id="PTW62668.1"/>
    </source>
</evidence>
<accession>A0A2T5VG11</accession>
<gene>
    <name evidence="2" type="ORF">C8N35_101715</name>
</gene>
<proteinExistence type="predicted"/>
<dbReference type="EMBL" id="QAYG01000001">
    <property type="protein sequence ID" value="PTW62668.1"/>
    <property type="molecule type" value="Genomic_DNA"/>
</dbReference>
<dbReference type="AlphaFoldDB" id="A0A2T5VG11"/>
<dbReference type="OrthoDB" id="8482120at2"/>
<feature type="region of interest" description="Disordered" evidence="1">
    <location>
        <begin position="1"/>
        <end position="78"/>
    </location>
</feature>
<dbReference type="Proteomes" id="UP000244081">
    <property type="component" value="Unassembled WGS sequence"/>
</dbReference>
<organism evidence="2 3">
    <name type="scientific">Breoghania corrubedonensis</name>
    <dbReference type="NCBI Taxonomy" id="665038"/>
    <lineage>
        <taxon>Bacteria</taxon>
        <taxon>Pseudomonadati</taxon>
        <taxon>Pseudomonadota</taxon>
        <taxon>Alphaproteobacteria</taxon>
        <taxon>Hyphomicrobiales</taxon>
        <taxon>Stappiaceae</taxon>
        <taxon>Breoghania</taxon>
    </lineage>
</organism>